<protein>
    <submittedName>
        <fullName evidence="1">Uncharacterized protein</fullName>
    </submittedName>
</protein>
<sequence length="270" mass="27656">MQQLVNHIRRLADVNAQLSAAPDPLAPLLAEQAIRHVAQLSAAGAITQLQQELAAVQAAFQAGSSAAVAEFFAEPGSAFRRSVSRTIDEALGAGMLREGPAGLMAGFSPTHGSLATNAGTWLGQKLRDSPLNLAPDLLQAASVFLSHAVVNLDPVLTAFVQDVAQGGNPAALLHTAAAAYLDATQTRLAGLLNAAEQNWQKQGRDLDTVVTQLGAESAPPPLPAACQEWLAGASLLQTALRAAGADGAANEVASAVGYAQSAAQIYQCVG</sequence>
<name>A0A4Y9SUI7_9BURK</name>
<proteinExistence type="predicted"/>
<dbReference type="AlphaFoldDB" id="A0A4Y9SUI7"/>
<dbReference type="EMBL" id="SPVF01000005">
    <property type="protein sequence ID" value="TFW30291.1"/>
    <property type="molecule type" value="Genomic_DNA"/>
</dbReference>
<accession>A0A4Y9SUI7</accession>
<reference evidence="1 2" key="1">
    <citation type="submission" date="2019-03" db="EMBL/GenBank/DDBJ databases">
        <title>Draft Genome Sequence of Massilia arenosa sp. nov., a Novel Massilia Species Isolated from a Sandy-loam Maize Soil.</title>
        <authorList>
            <person name="Raths R."/>
            <person name="Peta V."/>
            <person name="Bucking H."/>
        </authorList>
    </citation>
    <scope>NUCLEOTIDE SEQUENCE [LARGE SCALE GENOMIC DNA]</scope>
    <source>
        <strain evidence="1 2">MC02</strain>
    </source>
</reference>
<evidence type="ECO:0000313" key="2">
    <source>
        <dbReference type="Proteomes" id="UP000298438"/>
    </source>
</evidence>
<keyword evidence="2" id="KW-1185">Reference proteome</keyword>
<dbReference type="Proteomes" id="UP000298438">
    <property type="component" value="Unassembled WGS sequence"/>
</dbReference>
<organism evidence="1 2">
    <name type="scientific">Zemynaea arenosa</name>
    <dbReference type="NCBI Taxonomy" id="2561931"/>
    <lineage>
        <taxon>Bacteria</taxon>
        <taxon>Pseudomonadati</taxon>
        <taxon>Pseudomonadota</taxon>
        <taxon>Betaproteobacteria</taxon>
        <taxon>Burkholderiales</taxon>
        <taxon>Oxalobacteraceae</taxon>
        <taxon>Telluria group</taxon>
        <taxon>Zemynaea</taxon>
    </lineage>
</organism>
<feature type="non-terminal residue" evidence="1">
    <location>
        <position position="270"/>
    </location>
</feature>
<gene>
    <name evidence="1" type="ORF">E4L96_00160</name>
</gene>
<evidence type="ECO:0000313" key="1">
    <source>
        <dbReference type="EMBL" id="TFW30291.1"/>
    </source>
</evidence>
<comment type="caution">
    <text evidence="1">The sequence shown here is derived from an EMBL/GenBank/DDBJ whole genome shotgun (WGS) entry which is preliminary data.</text>
</comment>
<dbReference type="RefSeq" id="WP_135205218.1">
    <property type="nucleotide sequence ID" value="NZ_SPVF01000005.1"/>
</dbReference>